<accession>A0A7W2QJ26</accession>
<name>A0A7W2QJ26_PSEPU</name>
<dbReference type="EMBL" id="JACGDG010000009">
    <property type="protein sequence ID" value="MBA6116442.1"/>
    <property type="molecule type" value="Genomic_DNA"/>
</dbReference>
<reference evidence="1 2" key="1">
    <citation type="submission" date="2020-07" db="EMBL/GenBank/DDBJ databases">
        <title>Diversity of carbapenemase encoding genes among Pseudomonas putida group clinical isolates in a tertiary Brazilian hospital.</title>
        <authorList>
            <person name="Alberto-Lei F."/>
            <person name="Nodari C.S."/>
            <person name="Streling A.P."/>
            <person name="Paulino J.T."/>
            <person name="Bessa-Neto F.O."/>
            <person name="Cayo R."/>
            <person name="Gales A.C."/>
        </authorList>
    </citation>
    <scope>NUCLEOTIDE SEQUENCE [LARGE SCALE GENOMIC DNA]</scope>
    <source>
        <strain evidence="1 2">12464</strain>
    </source>
</reference>
<evidence type="ECO:0000313" key="2">
    <source>
        <dbReference type="Proteomes" id="UP000553948"/>
    </source>
</evidence>
<evidence type="ECO:0000313" key="1">
    <source>
        <dbReference type="EMBL" id="MBA6116442.1"/>
    </source>
</evidence>
<proteinExistence type="predicted"/>
<sequence length="103" mass="11346">MHTFSEKVSVVKWSQAPGKRDFAVIAHRVGAKPADSDCRSFMSAIDHKNFPALHFSSSAATLGYTGSGFRKTRPAWPFLRSRNDKAAIRQRSLRGAAGLPLCR</sequence>
<dbReference type="RefSeq" id="WP_176514582.1">
    <property type="nucleotide sequence ID" value="NZ_JACGDG010000009.1"/>
</dbReference>
<dbReference type="AlphaFoldDB" id="A0A7W2QJ26"/>
<protein>
    <submittedName>
        <fullName evidence="1">Uncharacterized protein</fullName>
    </submittedName>
</protein>
<comment type="caution">
    <text evidence="1">The sequence shown here is derived from an EMBL/GenBank/DDBJ whole genome shotgun (WGS) entry which is preliminary data.</text>
</comment>
<organism evidence="1 2">
    <name type="scientific">Pseudomonas putida</name>
    <name type="common">Arthrobacter siderocapsulatus</name>
    <dbReference type="NCBI Taxonomy" id="303"/>
    <lineage>
        <taxon>Bacteria</taxon>
        <taxon>Pseudomonadati</taxon>
        <taxon>Pseudomonadota</taxon>
        <taxon>Gammaproteobacteria</taxon>
        <taxon>Pseudomonadales</taxon>
        <taxon>Pseudomonadaceae</taxon>
        <taxon>Pseudomonas</taxon>
    </lineage>
</organism>
<gene>
    <name evidence="1" type="ORF">H4C47_11910</name>
</gene>
<dbReference type="Proteomes" id="UP000553948">
    <property type="component" value="Unassembled WGS sequence"/>
</dbReference>